<dbReference type="EMBL" id="BTSX01000002">
    <property type="protein sequence ID" value="GMS86348.1"/>
    <property type="molecule type" value="Genomic_DNA"/>
</dbReference>
<dbReference type="Proteomes" id="UP001432027">
    <property type="component" value="Unassembled WGS sequence"/>
</dbReference>
<gene>
    <name evidence="1" type="ORF">PENTCL1PPCAC_8523</name>
</gene>
<feature type="non-terminal residue" evidence="1">
    <location>
        <position position="128"/>
    </location>
</feature>
<keyword evidence="2" id="KW-1185">Reference proteome</keyword>
<comment type="caution">
    <text evidence="1">The sequence shown here is derived from an EMBL/GenBank/DDBJ whole genome shotgun (WGS) entry which is preliminary data.</text>
</comment>
<dbReference type="AlphaFoldDB" id="A0AAV5SWE3"/>
<proteinExistence type="predicted"/>
<evidence type="ECO:0000313" key="2">
    <source>
        <dbReference type="Proteomes" id="UP001432027"/>
    </source>
</evidence>
<accession>A0AAV5SWE3</accession>
<feature type="non-terminal residue" evidence="1">
    <location>
        <position position="1"/>
    </location>
</feature>
<protein>
    <recommendedName>
        <fullName evidence="3">MSP domain-containing protein</fullName>
    </recommendedName>
</protein>
<reference evidence="1" key="1">
    <citation type="submission" date="2023-10" db="EMBL/GenBank/DDBJ databases">
        <title>Genome assembly of Pristionchus species.</title>
        <authorList>
            <person name="Yoshida K."/>
            <person name="Sommer R.J."/>
        </authorList>
    </citation>
    <scope>NUCLEOTIDE SEQUENCE</scope>
    <source>
        <strain evidence="1">RS0144</strain>
    </source>
</reference>
<evidence type="ECO:0000313" key="1">
    <source>
        <dbReference type="EMBL" id="GMS86348.1"/>
    </source>
</evidence>
<evidence type="ECO:0008006" key="3">
    <source>
        <dbReference type="Google" id="ProtNLM"/>
    </source>
</evidence>
<sequence length="128" mass="14611">CAGVKDNALFFYSARNKQYMFNRASVIEKDGKSKIDVVFIRSKTMKGNFSCFALNQPYVLQDNIVALCICSISIRRRTHELLTLVMLSSYTCMIATPFRKGAVMVIGPTQEFFFVDRNFQHETMCAVL</sequence>
<organism evidence="1 2">
    <name type="scientific">Pristionchus entomophagus</name>
    <dbReference type="NCBI Taxonomy" id="358040"/>
    <lineage>
        <taxon>Eukaryota</taxon>
        <taxon>Metazoa</taxon>
        <taxon>Ecdysozoa</taxon>
        <taxon>Nematoda</taxon>
        <taxon>Chromadorea</taxon>
        <taxon>Rhabditida</taxon>
        <taxon>Rhabditina</taxon>
        <taxon>Diplogasteromorpha</taxon>
        <taxon>Diplogasteroidea</taxon>
        <taxon>Neodiplogasteridae</taxon>
        <taxon>Pristionchus</taxon>
    </lineage>
</organism>
<name>A0AAV5SWE3_9BILA</name>